<dbReference type="CDD" id="cd11614">
    <property type="entry name" value="SAF_CpaB_FlgA_like"/>
    <property type="match status" value="1"/>
</dbReference>
<proteinExistence type="predicted"/>
<keyword evidence="5" id="KW-1185">Reference proteome</keyword>
<protein>
    <recommendedName>
        <fullName evidence="3">SAF domain-containing protein</fullName>
    </recommendedName>
</protein>
<dbReference type="EMBL" id="JAGGMS010000001">
    <property type="protein sequence ID" value="MBP2182878.1"/>
    <property type="molecule type" value="Genomic_DNA"/>
</dbReference>
<accession>A0ABS4PU97</accession>
<evidence type="ECO:0000256" key="1">
    <source>
        <dbReference type="SAM" id="MobiDB-lite"/>
    </source>
</evidence>
<dbReference type="RefSeq" id="WP_308158831.1">
    <property type="nucleotide sequence ID" value="NZ_JAGGMS010000001.1"/>
</dbReference>
<comment type="caution">
    <text evidence="4">The sequence shown here is derived from an EMBL/GenBank/DDBJ whole genome shotgun (WGS) entry which is preliminary data.</text>
</comment>
<gene>
    <name evidence="4" type="ORF">JOM49_004404</name>
</gene>
<evidence type="ECO:0000313" key="5">
    <source>
        <dbReference type="Proteomes" id="UP000741013"/>
    </source>
</evidence>
<feature type="region of interest" description="Disordered" evidence="1">
    <location>
        <begin position="1"/>
        <end position="31"/>
    </location>
</feature>
<feature type="domain" description="SAF" evidence="3">
    <location>
        <begin position="64"/>
        <end position="124"/>
    </location>
</feature>
<keyword evidence="2" id="KW-1133">Transmembrane helix</keyword>
<dbReference type="Pfam" id="PF08666">
    <property type="entry name" value="SAF"/>
    <property type="match status" value="1"/>
</dbReference>
<dbReference type="Proteomes" id="UP000741013">
    <property type="component" value="Unassembled WGS sequence"/>
</dbReference>
<evidence type="ECO:0000259" key="3">
    <source>
        <dbReference type="Pfam" id="PF08666"/>
    </source>
</evidence>
<feature type="transmembrane region" description="Helical" evidence="2">
    <location>
        <begin position="38"/>
        <end position="56"/>
    </location>
</feature>
<evidence type="ECO:0000256" key="2">
    <source>
        <dbReference type="SAM" id="Phobius"/>
    </source>
</evidence>
<keyword evidence="2" id="KW-0812">Transmembrane</keyword>
<dbReference type="InterPro" id="IPR013974">
    <property type="entry name" value="SAF"/>
</dbReference>
<keyword evidence="2" id="KW-0472">Membrane</keyword>
<sequence>MISSDTTPDKAAGRQGSWLDSTGSPGSPRRSRRRLPQLLLGALLIVLCVGGALWWSSAAHDRSPVLAMARPVTVGHVLSEADVRIVDVSFSVGVSTVPADRMVTVVGRPMATSLPSGTLLTPDSVGNALIPAAGRALVAVGVRPGQFPPELAAGTPVAVVVTAATPEGASTTAQGQGPGSSWGATVVGVASAGTDQTTVVSLDLDTRSASQLAQVPAGQLALVMQPAGGGR</sequence>
<name>A0ABS4PU97_9PSEU</name>
<reference evidence="4 5" key="1">
    <citation type="submission" date="2021-03" db="EMBL/GenBank/DDBJ databases">
        <title>Sequencing the genomes of 1000 actinobacteria strains.</title>
        <authorList>
            <person name="Klenk H.-P."/>
        </authorList>
    </citation>
    <scope>NUCLEOTIDE SEQUENCE [LARGE SCALE GENOMIC DNA]</scope>
    <source>
        <strain evidence="4 5">DSM 45510</strain>
    </source>
</reference>
<organism evidence="4 5">
    <name type="scientific">Amycolatopsis magusensis</name>
    <dbReference type="NCBI Taxonomy" id="882444"/>
    <lineage>
        <taxon>Bacteria</taxon>
        <taxon>Bacillati</taxon>
        <taxon>Actinomycetota</taxon>
        <taxon>Actinomycetes</taxon>
        <taxon>Pseudonocardiales</taxon>
        <taxon>Pseudonocardiaceae</taxon>
        <taxon>Amycolatopsis</taxon>
    </lineage>
</organism>
<evidence type="ECO:0000313" key="4">
    <source>
        <dbReference type="EMBL" id="MBP2182878.1"/>
    </source>
</evidence>